<comment type="caution">
    <text evidence="3">The sequence shown here is derived from an EMBL/GenBank/DDBJ whole genome shotgun (WGS) entry which is preliminary data.</text>
</comment>
<dbReference type="Pfam" id="PF04954">
    <property type="entry name" value="SIP"/>
    <property type="match status" value="1"/>
</dbReference>
<dbReference type="Proteomes" id="UP000286351">
    <property type="component" value="Unassembled WGS sequence"/>
</dbReference>
<organism evidence="3 4">
    <name type="scientific">Pseudomonas brassicacearum</name>
    <dbReference type="NCBI Taxonomy" id="930166"/>
    <lineage>
        <taxon>Bacteria</taxon>
        <taxon>Pseudomonadati</taxon>
        <taxon>Pseudomonadota</taxon>
        <taxon>Gammaproteobacteria</taxon>
        <taxon>Pseudomonadales</taxon>
        <taxon>Pseudomonadaceae</taxon>
        <taxon>Pseudomonas</taxon>
    </lineage>
</organism>
<dbReference type="AlphaFoldDB" id="A0A423IUS8"/>
<sequence>MTEVIVQTPSIHRVMHEIKRRRLEVLRVVDLTPRMRRITLGGPELAGFVSLGTDDHVKLLFPQNAAETAALETLVLGAGKTDQPLPAMRDYTPRRYDLNTLELDIDFVLHGDGPASTWAEQAKPGQFLHIGGPRGSMVVPDIFDSYLLIGDETALPAIARRLEGLAANRRALVIVEVENGAEQQRLESAAQVNVIWVLREGGKNNLLNTVKQLQVPSGNLYAWVATETKMSRQIRRVLLDEHGLDEKLVKAVGYWRLDDSDEE</sequence>
<evidence type="ECO:0000313" key="4">
    <source>
        <dbReference type="Proteomes" id="UP000286351"/>
    </source>
</evidence>
<comment type="similarity">
    <text evidence="1">Belongs to the SIP oxidoreductase family.</text>
</comment>
<dbReference type="InterPro" id="IPR039374">
    <property type="entry name" value="SIP_fam"/>
</dbReference>
<dbReference type="PANTHER" id="PTHR30157:SF0">
    <property type="entry name" value="NADPH-DEPENDENT FERRIC-CHELATE REDUCTASE"/>
    <property type="match status" value="1"/>
</dbReference>
<dbReference type="SUPFAM" id="SSF63380">
    <property type="entry name" value="Riboflavin synthase domain-like"/>
    <property type="match status" value="1"/>
</dbReference>
<gene>
    <name evidence="3" type="ORF">BK664_31920</name>
</gene>
<evidence type="ECO:0000256" key="1">
    <source>
        <dbReference type="ARBA" id="ARBA00035644"/>
    </source>
</evidence>
<dbReference type="CDD" id="cd06193">
    <property type="entry name" value="siderophore_interacting"/>
    <property type="match status" value="1"/>
</dbReference>
<dbReference type="PANTHER" id="PTHR30157">
    <property type="entry name" value="FERRIC REDUCTASE, NADPH-DEPENDENT"/>
    <property type="match status" value="1"/>
</dbReference>
<dbReference type="EMBL" id="MOBO01000050">
    <property type="protein sequence ID" value="RON29210.1"/>
    <property type="molecule type" value="Genomic_DNA"/>
</dbReference>
<feature type="domain" description="FAD-binding FR-type" evidence="2">
    <location>
        <begin position="18"/>
        <end position="140"/>
    </location>
</feature>
<dbReference type="InterPro" id="IPR007037">
    <property type="entry name" value="SIP_rossman_dom"/>
</dbReference>
<evidence type="ECO:0000259" key="2">
    <source>
        <dbReference type="PROSITE" id="PS51384"/>
    </source>
</evidence>
<protein>
    <submittedName>
        <fullName evidence="3">NADPH-dependent ferric siderophore reductase</fullName>
    </submittedName>
</protein>
<dbReference type="Gene3D" id="3.40.50.80">
    <property type="entry name" value="Nucleotide-binding domain of ferredoxin-NADP reductase (FNR) module"/>
    <property type="match status" value="1"/>
</dbReference>
<dbReference type="InterPro" id="IPR013113">
    <property type="entry name" value="SIP_FAD-bd"/>
</dbReference>
<reference evidence="3 4" key="1">
    <citation type="submission" date="2016-10" db="EMBL/GenBank/DDBJ databases">
        <title>Comparative genome analysis of multiple Pseudomonas spp. focuses on biocontrol and plant growth promoting traits.</title>
        <authorList>
            <person name="Tao X.-Y."/>
            <person name="Taylor C.G."/>
        </authorList>
    </citation>
    <scope>NUCLEOTIDE SEQUENCE [LARGE SCALE GENOMIC DNA]</scope>
    <source>
        <strain evidence="3 4">38D4</strain>
    </source>
</reference>
<dbReference type="Pfam" id="PF08021">
    <property type="entry name" value="FAD_binding_9"/>
    <property type="match status" value="1"/>
</dbReference>
<name>A0A423IUS8_9PSED</name>
<accession>A0A423IUS8</accession>
<dbReference type="RefSeq" id="WP_123369277.1">
    <property type="nucleotide sequence ID" value="NZ_MOBO01000050.1"/>
</dbReference>
<evidence type="ECO:0000313" key="3">
    <source>
        <dbReference type="EMBL" id="RON29210.1"/>
    </source>
</evidence>
<dbReference type="PROSITE" id="PS51384">
    <property type="entry name" value="FAD_FR"/>
    <property type="match status" value="1"/>
</dbReference>
<dbReference type="InterPro" id="IPR017927">
    <property type="entry name" value="FAD-bd_FR_type"/>
</dbReference>
<dbReference type="InterPro" id="IPR017938">
    <property type="entry name" value="Riboflavin_synthase-like_b-brl"/>
</dbReference>
<dbReference type="GO" id="GO:0016491">
    <property type="term" value="F:oxidoreductase activity"/>
    <property type="evidence" value="ECO:0007669"/>
    <property type="project" value="InterPro"/>
</dbReference>
<proteinExistence type="inferred from homology"/>
<dbReference type="InterPro" id="IPR039261">
    <property type="entry name" value="FNR_nucleotide-bd"/>
</dbReference>
<dbReference type="Gene3D" id="2.40.30.10">
    <property type="entry name" value="Translation factors"/>
    <property type="match status" value="1"/>
</dbReference>